<proteinExistence type="predicted"/>
<name>A0A916TRP9_9SPHN</name>
<feature type="domain" description="SPOR" evidence="3">
    <location>
        <begin position="180"/>
        <end position="261"/>
    </location>
</feature>
<reference evidence="4" key="1">
    <citation type="journal article" date="2014" name="Int. J. Syst. Evol. Microbiol.">
        <title>Complete genome sequence of Corynebacterium casei LMG S-19264T (=DSM 44701T), isolated from a smear-ripened cheese.</title>
        <authorList>
            <consortium name="US DOE Joint Genome Institute (JGI-PGF)"/>
            <person name="Walter F."/>
            <person name="Albersmeier A."/>
            <person name="Kalinowski J."/>
            <person name="Ruckert C."/>
        </authorList>
    </citation>
    <scope>NUCLEOTIDE SEQUENCE</scope>
    <source>
        <strain evidence="4">CGMCC 1.15095</strain>
    </source>
</reference>
<dbReference type="AlphaFoldDB" id="A0A916TRP9"/>
<feature type="region of interest" description="Disordered" evidence="1">
    <location>
        <begin position="151"/>
        <end position="185"/>
    </location>
</feature>
<evidence type="ECO:0000256" key="2">
    <source>
        <dbReference type="SAM" id="Phobius"/>
    </source>
</evidence>
<sequence>MAFSDTGQGDRNGDTQGPDGGVPREEEPEAFETGGSESEFEQPGQLDLGDEDVRLPWLEGEDEELEDRGGSGMGQGLILVVLGLVAIGLIVGGIYWATRGTPERQLVADGGVITAPEEPYKAKPDDPGGDVVAGTGDTSFAVAEGQTRLPQIDQKDTAPKPGFEPMDKPAKTPPPAANTETPVSGVGVQVGAYTSRASAETGWNTLKTQYPDLAGIDHRIVEGKADIGTVYRLQAVPGDLAAAKALCSGMKGAGLSCQVKN</sequence>
<feature type="region of interest" description="Disordered" evidence="1">
    <location>
        <begin position="1"/>
        <end position="50"/>
    </location>
</feature>
<dbReference type="Proteomes" id="UP000608154">
    <property type="component" value="Unassembled WGS sequence"/>
</dbReference>
<dbReference type="InterPro" id="IPR007730">
    <property type="entry name" value="SPOR-like_dom"/>
</dbReference>
<evidence type="ECO:0000313" key="4">
    <source>
        <dbReference type="EMBL" id="GGB96116.1"/>
    </source>
</evidence>
<dbReference type="PROSITE" id="PS51724">
    <property type="entry name" value="SPOR"/>
    <property type="match status" value="1"/>
</dbReference>
<comment type="caution">
    <text evidence="4">The sequence shown here is derived from an EMBL/GenBank/DDBJ whole genome shotgun (WGS) entry which is preliminary data.</text>
</comment>
<keyword evidence="2" id="KW-0812">Transmembrane</keyword>
<dbReference type="Pfam" id="PF05036">
    <property type="entry name" value="SPOR"/>
    <property type="match status" value="1"/>
</dbReference>
<keyword evidence="5" id="KW-1185">Reference proteome</keyword>
<reference evidence="4" key="2">
    <citation type="submission" date="2020-09" db="EMBL/GenBank/DDBJ databases">
        <authorList>
            <person name="Sun Q."/>
            <person name="Zhou Y."/>
        </authorList>
    </citation>
    <scope>NUCLEOTIDE SEQUENCE</scope>
    <source>
        <strain evidence="4">CGMCC 1.15095</strain>
    </source>
</reference>
<evidence type="ECO:0000313" key="5">
    <source>
        <dbReference type="Proteomes" id="UP000608154"/>
    </source>
</evidence>
<dbReference type="GO" id="GO:0042834">
    <property type="term" value="F:peptidoglycan binding"/>
    <property type="evidence" value="ECO:0007669"/>
    <property type="project" value="InterPro"/>
</dbReference>
<accession>A0A916TRP9</accession>
<evidence type="ECO:0000259" key="3">
    <source>
        <dbReference type="PROSITE" id="PS51724"/>
    </source>
</evidence>
<evidence type="ECO:0000256" key="1">
    <source>
        <dbReference type="SAM" id="MobiDB-lite"/>
    </source>
</evidence>
<dbReference type="RefSeq" id="WP_188769714.1">
    <property type="nucleotide sequence ID" value="NZ_BMHK01000006.1"/>
</dbReference>
<protein>
    <recommendedName>
        <fullName evidence="3">SPOR domain-containing protein</fullName>
    </recommendedName>
</protein>
<keyword evidence="2" id="KW-0472">Membrane</keyword>
<dbReference type="Gene3D" id="3.30.70.1070">
    <property type="entry name" value="Sporulation related repeat"/>
    <property type="match status" value="1"/>
</dbReference>
<gene>
    <name evidence="4" type="ORF">GCM10011494_13240</name>
</gene>
<feature type="transmembrane region" description="Helical" evidence="2">
    <location>
        <begin position="77"/>
        <end position="97"/>
    </location>
</feature>
<dbReference type="EMBL" id="BMHK01000006">
    <property type="protein sequence ID" value="GGB96116.1"/>
    <property type="molecule type" value="Genomic_DNA"/>
</dbReference>
<organism evidence="4 5">
    <name type="scientific">Novosphingobium endophyticum</name>
    <dbReference type="NCBI Taxonomy" id="1955250"/>
    <lineage>
        <taxon>Bacteria</taxon>
        <taxon>Pseudomonadati</taxon>
        <taxon>Pseudomonadota</taxon>
        <taxon>Alphaproteobacteria</taxon>
        <taxon>Sphingomonadales</taxon>
        <taxon>Sphingomonadaceae</taxon>
        <taxon>Novosphingobium</taxon>
    </lineage>
</organism>
<dbReference type="InterPro" id="IPR036680">
    <property type="entry name" value="SPOR-like_sf"/>
</dbReference>
<keyword evidence="2" id="KW-1133">Transmembrane helix</keyword>